<dbReference type="InterPro" id="IPR016977">
    <property type="entry name" value="ComGF"/>
</dbReference>
<keyword evidence="2" id="KW-0178">Competence</keyword>
<dbReference type="AlphaFoldDB" id="A0A1E5KZE0"/>
<evidence type="ECO:0000256" key="3">
    <source>
        <dbReference type="SAM" id="Phobius"/>
    </source>
</evidence>
<dbReference type="NCBIfam" id="TIGR02532">
    <property type="entry name" value="IV_pilin_GFxxxE"/>
    <property type="match status" value="1"/>
</dbReference>
<evidence type="ECO:0000256" key="2">
    <source>
        <dbReference type="ARBA" id="ARBA00023287"/>
    </source>
</evidence>
<feature type="transmembrane region" description="Helical" evidence="3">
    <location>
        <begin position="21"/>
        <end position="44"/>
    </location>
</feature>
<dbReference type="RefSeq" id="WP_069697869.1">
    <property type="nucleotide sequence ID" value="NZ_JAGGMA010000020.1"/>
</dbReference>
<keyword evidence="3" id="KW-1133">Transmembrane helix</keyword>
<evidence type="ECO:0008006" key="6">
    <source>
        <dbReference type="Google" id="ProtNLM"/>
    </source>
</evidence>
<dbReference type="Pfam" id="PF15980">
    <property type="entry name" value="ComGF"/>
    <property type="match status" value="1"/>
</dbReference>
<reference evidence="4 5" key="1">
    <citation type="submission" date="2016-09" db="EMBL/GenBank/DDBJ databases">
        <authorList>
            <person name="Capua I."/>
            <person name="De Benedictis P."/>
            <person name="Joannis T."/>
            <person name="Lombin L.H."/>
            <person name="Cattoli G."/>
        </authorList>
    </citation>
    <scope>NUCLEOTIDE SEQUENCE [LARGE SCALE GENOMIC DNA]</scope>
    <source>
        <strain evidence="4 5">LMG 25899</strain>
    </source>
</reference>
<organism evidence="4 5">
    <name type="scientific">Enterococcus rivorum</name>
    <dbReference type="NCBI Taxonomy" id="762845"/>
    <lineage>
        <taxon>Bacteria</taxon>
        <taxon>Bacillati</taxon>
        <taxon>Bacillota</taxon>
        <taxon>Bacilli</taxon>
        <taxon>Lactobacillales</taxon>
        <taxon>Enterococcaceae</taxon>
        <taxon>Enterococcus</taxon>
    </lineage>
</organism>
<name>A0A1E5KZE0_9ENTE</name>
<keyword evidence="5" id="KW-1185">Reference proteome</keyword>
<protein>
    <recommendedName>
        <fullName evidence="6">Prepilin-type N-terminal cleavage/methylation domain-containing protein</fullName>
    </recommendedName>
</protein>
<dbReference type="PROSITE" id="PS00409">
    <property type="entry name" value="PROKAR_NTER_METHYL"/>
    <property type="match status" value="1"/>
</dbReference>
<dbReference type="NCBIfam" id="NF041002">
    <property type="entry name" value="pilin_ComGF"/>
    <property type="match status" value="1"/>
</dbReference>
<dbReference type="Proteomes" id="UP000095256">
    <property type="component" value="Unassembled WGS sequence"/>
</dbReference>
<dbReference type="GO" id="GO:0030420">
    <property type="term" value="P:establishment of competence for transformation"/>
    <property type="evidence" value="ECO:0007669"/>
    <property type="project" value="UniProtKB-KW"/>
</dbReference>
<evidence type="ECO:0000313" key="4">
    <source>
        <dbReference type="EMBL" id="OEH83193.1"/>
    </source>
</evidence>
<evidence type="ECO:0000313" key="5">
    <source>
        <dbReference type="Proteomes" id="UP000095256"/>
    </source>
</evidence>
<keyword evidence="3" id="KW-0472">Membrane</keyword>
<dbReference type="EMBL" id="MIEK01000011">
    <property type="protein sequence ID" value="OEH83193.1"/>
    <property type="molecule type" value="Genomic_DNA"/>
</dbReference>
<dbReference type="InterPro" id="IPR012902">
    <property type="entry name" value="N_methyl_site"/>
</dbReference>
<evidence type="ECO:0000256" key="1">
    <source>
        <dbReference type="ARBA" id="ARBA00004241"/>
    </source>
</evidence>
<dbReference type="OrthoDB" id="2185379at2"/>
<comment type="subcellular location">
    <subcellularLocation>
        <location evidence="1">Cell surface</location>
    </subcellularLocation>
</comment>
<comment type="caution">
    <text evidence="4">The sequence shown here is derived from an EMBL/GenBank/DDBJ whole genome shotgun (WGS) entry which is preliminary data.</text>
</comment>
<accession>A0A1E5KZE0</accession>
<dbReference type="GO" id="GO:0009986">
    <property type="term" value="C:cell surface"/>
    <property type="evidence" value="ECO:0007669"/>
    <property type="project" value="UniProtKB-SubCell"/>
</dbReference>
<dbReference type="STRING" id="762845.BCR26_10995"/>
<sequence length="161" mass="18802">MEKEHLKLRKNQFRKTNLKGFTLLESLVALMMLSLIFLLFFSVLENSQAIIKQLETSEEKAWHIFLIQLENELEGCSIEEVYSNKIGLKKKQAKHLVWIENKLGKIVKVENGGYQPMLIKVKEASFDKKMASVEVTVLFENNQKFVGRWSLIEENRDEQTL</sequence>
<gene>
    <name evidence="4" type="ORF">BCR26_10995</name>
</gene>
<proteinExistence type="predicted"/>
<keyword evidence="3" id="KW-0812">Transmembrane</keyword>